<dbReference type="GO" id="GO:0071140">
    <property type="term" value="P:resolution of mitotic recombination intermediates"/>
    <property type="evidence" value="ECO:0007669"/>
    <property type="project" value="TreeGrafter"/>
</dbReference>
<keyword evidence="2" id="KW-0547">Nucleotide-binding</keyword>
<gene>
    <name evidence="8" type="ORF">CU098_002772</name>
</gene>
<dbReference type="STRING" id="4846.A0A367J8L7"/>
<keyword evidence="5" id="KW-0234">DNA repair</keyword>
<dbReference type="GO" id="GO:0045003">
    <property type="term" value="P:double-strand break repair via synthesis-dependent strand annealing"/>
    <property type="evidence" value="ECO:0007669"/>
    <property type="project" value="TreeGrafter"/>
</dbReference>
<name>A0A367J8L7_RHIST</name>
<protein>
    <recommendedName>
        <fullName evidence="7">RecA family profile 1 domain-containing protein</fullName>
    </recommendedName>
</protein>
<evidence type="ECO:0000256" key="1">
    <source>
        <dbReference type="ARBA" id="ARBA00004123"/>
    </source>
</evidence>
<dbReference type="SUPFAM" id="SSF52540">
    <property type="entry name" value="P-loop containing nucleoside triphosphate hydrolases"/>
    <property type="match status" value="1"/>
</dbReference>
<reference evidence="8 9" key="1">
    <citation type="journal article" date="2018" name="G3 (Bethesda)">
        <title>Phylogenetic and Phylogenomic Definition of Rhizopus Species.</title>
        <authorList>
            <person name="Gryganskyi A.P."/>
            <person name="Golan J."/>
            <person name="Dolatabadi S."/>
            <person name="Mondo S."/>
            <person name="Robb S."/>
            <person name="Idnurm A."/>
            <person name="Muszewska A."/>
            <person name="Steczkiewicz K."/>
            <person name="Masonjones S."/>
            <person name="Liao H.L."/>
            <person name="Gajdeczka M.T."/>
            <person name="Anike F."/>
            <person name="Vuek A."/>
            <person name="Anishchenko I.M."/>
            <person name="Voigt K."/>
            <person name="de Hoog G.S."/>
            <person name="Smith M.E."/>
            <person name="Heitman J."/>
            <person name="Vilgalys R."/>
            <person name="Stajich J.E."/>
        </authorList>
    </citation>
    <scope>NUCLEOTIDE SEQUENCE [LARGE SCALE GENOMIC DNA]</scope>
    <source>
        <strain evidence="8 9">LSU 92-RS-03</strain>
    </source>
</reference>
<dbReference type="InterPro" id="IPR013632">
    <property type="entry name" value="Rad51_C"/>
</dbReference>
<evidence type="ECO:0000256" key="6">
    <source>
        <dbReference type="ARBA" id="ARBA00023242"/>
    </source>
</evidence>
<evidence type="ECO:0000313" key="8">
    <source>
        <dbReference type="EMBL" id="RCH86304.1"/>
    </source>
</evidence>
<comment type="subcellular location">
    <subcellularLocation>
        <location evidence="1">Nucleus</location>
    </subcellularLocation>
</comment>
<comment type="caution">
    <text evidence="8">The sequence shown here is derived from an EMBL/GenBank/DDBJ whole genome shotgun (WGS) entry which is preliminary data.</text>
</comment>
<evidence type="ECO:0000256" key="4">
    <source>
        <dbReference type="ARBA" id="ARBA00022840"/>
    </source>
</evidence>
<dbReference type="GO" id="GO:0000722">
    <property type="term" value="P:telomere maintenance via recombination"/>
    <property type="evidence" value="ECO:0007669"/>
    <property type="project" value="TreeGrafter"/>
</dbReference>
<evidence type="ECO:0000256" key="5">
    <source>
        <dbReference type="ARBA" id="ARBA00023204"/>
    </source>
</evidence>
<dbReference type="SUPFAM" id="SSF56024">
    <property type="entry name" value="Phospholipase D/nuclease"/>
    <property type="match status" value="1"/>
</dbReference>
<dbReference type="OrthoDB" id="1861185at2759"/>
<dbReference type="GO" id="GO:0005524">
    <property type="term" value="F:ATP binding"/>
    <property type="evidence" value="ECO:0007669"/>
    <property type="project" value="UniProtKB-KW"/>
</dbReference>
<feature type="non-terminal residue" evidence="8">
    <location>
        <position position="573"/>
    </location>
</feature>
<dbReference type="PANTHER" id="PTHR46487:SF1">
    <property type="entry name" value="DNA REPAIR PROTEIN XRCC3"/>
    <property type="match status" value="1"/>
</dbReference>
<dbReference type="GO" id="GO:0005657">
    <property type="term" value="C:replication fork"/>
    <property type="evidence" value="ECO:0007669"/>
    <property type="project" value="TreeGrafter"/>
</dbReference>
<dbReference type="Pfam" id="PF08423">
    <property type="entry name" value="Rad51"/>
    <property type="match status" value="1"/>
</dbReference>
<dbReference type="InterPro" id="IPR047348">
    <property type="entry name" value="XRCC3-like_C"/>
</dbReference>
<evidence type="ECO:0000256" key="2">
    <source>
        <dbReference type="ARBA" id="ARBA00022741"/>
    </source>
</evidence>
<dbReference type="Pfam" id="PF04003">
    <property type="entry name" value="Utp12"/>
    <property type="match status" value="1"/>
</dbReference>
<dbReference type="GO" id="GO:0090656">
    <property type="term" value="P:t-circle formation"/>
    <property type="evidence" value="ECO:0007669"/>
    <property type="project" value="TreeGrafter"/>
</dbReference>
<dbReference type="AlphaFoldDB" id="A0A367J8L7"/>
<dbReference type="InterPro" id="IPR020588">
    <property type="entry name" value="RecA_ATP-bd"/>
</dbReference>
<keyword evidence="6" id="KW-0539">Nucleus</keyword>
<dbReference type="GO" id="GO:0000400">
    <property type="term" value="F:four-way junction DNA binding"/>
    <property type="evidence" value="ECO:0007669"/>
    <property type="project" value="TreeGrafter"/>
</dbReference>
<evidence type="ECO:0000256" key="3">
    <source>
        <dbReference type="ARBA" id="ARBA00022763"/>
    </source>
</evidence>
<feature type="domain" description="RecA family profile 1" evidence="7">
    <location>
        <begin position="71"/>
        <end position="248"/>
    </location>
</feature>
<keyword evidence="4" id="KW-0067">ATP-binding</keyword>
<evidence type="ECO:0000313" key="9">
    <source>
        <dbReference type="Proteomes" id="UP000253551"/>
    </source>
</evidence>
<proteinExistence type="predicted"/>
<dbReference type="Proteomes" id="UP000253551">
    <property type="component" value="Unassembled WGS sequence"/>
</dbReference>
<keyword evidence="9" id="KW-1185">Reference proteome</keyword>
<accession>A0A367J8L7</accession>
<evidence type="ECO:0000259" key="7">
    <source>
        <dbReference type="PROSITE" id="PS50162"/>
    </source>
</evidence>
<dbReference type="InterPro" id="IPR027417">
    <property type="entry name" value="P-loop_NTPase"/>
</dbReference>
<dbReference type="GO" id="GO:0061982">
    <property type="term" value="P:meiosis I cell cycle process"/>
    <property type="evidence" value="ECO:0007669"/>
    <property type="project" value="UniProtKB-ARBA"/>
</dbReference>
<dbReference type="CDD" id="cd19491">
    <property type="entry name" value="XRCC3"/>
    <property type="match status" value="1"/>
</dbReference>
<organism evidence="8 9">
    <name type="scientific">Rhizopus stolonifer</name>
    <name type="common">Rhizopus nigricans</name>
    <dbReference type="NCBI Taxonomy" id="4846"/>
    <lineage>
        <taxon>Eukaryota</taxon>
        <taxon>Fungi</taxon>
        <taxon>Fungi incertae sedis</taxon>
        <taxon>Mucoromycota</taxon>
        <taxon>Mucoromycotina</taxon>
        <taxon>Mucoromycetes</taxon>
        <taxon>Mucorales</taxon>
        <taxon>Mucorineae</taxon>
        <taxon>Rhizopodaceae</taxon>
        <taxon>Rhizopus</taxon>
    </lineage>
</organism>
<dbReference type="GO" id="GO:0033065">
    <property type="term" value="C:Rad51C-XRCC3 complex"/>
    <property type="evidence" value="ECO:0007669"/>
    <property type="project" value="TreeGrafter"/>
</dbReference>
<dbReference type="InterPro" id="IPR007148">
    <property type="entry name" value="SSU_processome_Utp12"/>
</dbReference>
<dbReference type="EMBL" id="PJQM01003965">
    <property type="protein sequence ID" value="RCH86304.1"/>
    <property type="molecule type" value="Genomic_DNA"/>
</dbReference>
<dbReference type="Gene3D" id="3.40.50.300">
    <property type="entry name" value="P-loop containing nucleotide triphosphate hydrolases"/>
    <property type="match status" value="1"/>
</dbReference>
<keyword evidence="3" id="KW-0227">DNA damage</keyword>
<dbReference type="PROSITE" id="PS50162">
    <property type="entry name" value="RECA_2"/>
    <property type="match status" value="1"/>
</dbReference>
<dbReference type="GO" id="GO:0140664">
    <property type="term" value="F:ATP-dependent DNA damage sensor activity"/>
    <property type="evidence" value="ECO:0007669"/>
    <property type="project" value="InterPro"/>
</dbReference>
<dbReference type="PANTHER" id="PTHR46487">
    <property type="entry name" value="DNA REPAIR PROTEIN XRCC3"/>
    <property type="match status" value="1"/>
</dbReference>
<sequence>MNHELKTVLQELGLIEKIEELGLDSSRDILSKSVVDLQKLLQINESSAYTILRIASQQVFDWRQKVKPPTFHDYLTTGDSTMDQILGGGICPGMLTEIVGESSSGKTQLGLQLCLTVQKALEEGGLEGAAVYIHTEGLFPSSRLDQLVTAYPTDQQQRLKAHIHTMRIKDSQEQYRALIYQLPAFVQRQQQLPIRLVVIDSISSIYRSEPPRGSQSRYERMREICEIGTRLKKLASEHHLAVVAINQVADNPTDNQAQLMEPWMDFKLINSSDHHMIGLYIQSLLKKPVLGLSWSNSVNTRIRLARSPMIDGLATRRVLSSVTPHDTVHPKKQVIRSWKDLQQDTIDDIHKTVRQLPLDNVLPLLKELLDAFDKDATARDTTEWLKIVLLTHTAYFMSLPDIVQRLSNVYKELEDRLTVYPKLLAMHGRLDLVQNQVDARHLLNHLAKKVKHELRHAVNHIIKPHENEEDDREEEYLAQGHRYDSFAPIRHEAMVKYFVDGHDYCWAVSEAIEGAKEVIFIEDWWLSPELYLRRPPKRYPEYRIDALLKRKAEEGVMIYIVVYKEVELALTLD</sequence>